<dbReference type="EMBL" id="LAZR01009278">
    <property type="protein sequence ID" value="KKM73602.1"/>
    <property type="molecule type" value="Genomic_DNA"/>
</dbReference>
<dbReference type="AlphaFoldDB" id="A0A0F9MWI1"/>
<reference evidence="1" key="1">
    <citation type="journal article" date="2015" name="Nature">
        <title>Complex archaea that bridge the gap between prokaryotes and eukaryotes.</title>
        <authorList>
            <person name="Spang A."/>
            <person name="Saw J.H."/>
            <person name="Jorgensen S.L."/>
            <person name="Zaremba-Niedzwiedzka K."/>
            <person name="Martijn J."/>
            <person name="Lind A.E."/>
            <person name="van Eijk R."/>
            <person name="Schleper C."/>
            <person name="Guy L."/>
            <person name="Ettema T.J."/>
        </authorList>
    </citation>
    <scope>NUCLEOTIDE SEQUENCE</scope>
</reference>
<name>A0A0F9MWI1_9ZZZZ</name>
<comment type="caution">
    <text evidence="1">The sequence shown here is derived from an EMBL/GenBank/DDBJ whole genome shotgun (WGS) entry which is preliminary data.</text>
</comment>
<organism evidence="1">
    <name type="scientific">marine sediment metagenome</name>
    <dbReference type="NCBI Taxonomy" id="412755"/>
    <lineage>
        <taxon>unclassified sequences</taxon>
        <taxon>metagenomes</taxon>
        <taxon>ecological metagenomes</taxon>
    </lineage>
</organism>
<sequence>MKVGDIVTFTDSSFSFTIVKDRLEHHSGELQRENWIVIAMNCVLPVEDIRYSGKHQHNDAIVQGQSTGIIVFTQERFFRLPIREVTMADVCAKFGENVKIIKG</sequence>
<proteinExistence type="predicted"/>
<accession>A0A0F9MWI1</accession>
<gene>
    <name evidence="1" type="ORF">LCGC14_1408870</name>
</gene>
<protein>
    <submittedName>
        <fullName evidence="1">Uncharacterized protein</fullName>
    </submittedName>
</protein>
<evidence type="ECO:0000313" key="1">
    <source>
        <dbReference type="EMBL" id="KKM73602.1"/>
    </source>
</evidence>